<sequence length="302" mass="32481">MRKERRRPLDSSDPGSSSHREKRIGVIAGNGSFPVTFVKKAAAQGFSVFTVAFRGEGDVCLENLSQAFRWVYLGQVKKIIRFFKDKDVDTVVMMGGIRKTRMFVDVRPDMLAIRAMAGMRHSHDDGVLRLFAGILADHGIHVVDSTAMLPELLSPPGLWTRTRLPKGAASDIEIAWKVARRIGELDVGQCVVAGGGSVLAVEAIDGTDATIRRGGDLGRGNAVLVKVAKPGQDMRFDIPAVGPETIRIMAESGVAVLVLEAGKTLALERDVLVAEADRLGICVLGIEDPENLAMLLSEKGAA</sequence>
<dbReference type="OrthoDB" id="9789836at2"/>
<comment type="caution">
    <text evidence="4">The sequence shown here is derived from an EMBL/GenBank/DDBJ whole genome shotgun (WGS) entry which is preliminary data.</text>
</comment>
<feature type="domain" description="LpxI N-terminal" evidence="3">
    <location>
        <begin position="23"/>
        <end position="152"/>
    </location>
</feature>
<accession>A0A5S5MDD1</accession>
<dbReference type="PANTHER" id="PTHR39962">
    <property type="entry name" value="BLL4848 PROTEIN"/>
    <property type="match status" value="1"/>
</dbReference>
<feature type="region of interest" description="Disordered" evidence="1">
    <location>
        <begin position="1"/>
        <end position="23"/>
    </location>
</feature>
<feature type="compositionally biased region" description="Basic and acidic residues" evidence="1">
    <location>
        <begin position="1"/>
        <end position="10"/>
    </location>
</feature>
<dbReference type="InterPro" id="IPR043167">
    <property type="entry name" value="LpxI_C_sf"/>
</dbReference>
<dbReference type="Pfam" id="PF17930">
    <property type="entry name" value="LpxI_N"/>
    <property type="match status" value="1"/>
</dbReference>
<name>A0A5S5MDD1_9BACT</name>
<protein>
    <submittedName>
        <fullName evidence="4">DUF1009 domain-containing protein</fullName>
    </submittedName>
</protein>
<dbReference type="AlphaFoldDB" id="A0A5S5MDD1"/>
<organism evidence="4 5">
    <name type="scientific">Desulfobotulus mexicanus</name>
    <dbReference type="NCBI Taxonomy" id="2586642"/>
    <lineage>
        <taxon>Bacteria</taxon>
        <taxon>Pseudomonadati</taxon>
        <taxon>Thermodesulfobacteriota</taxon>
        <taxon>Desulfobacteria</taxon>
        <taxon>Desulfobacterales</taxon>
        <taxon>Desulfobacteraceae</taxon>
        <taxon>Desulfobotulus</taxon>
    </lineage>
</organism>
<dbReference type="EMBL" id="VDMB01000022">
    <property type="protein sequence ID" value="TYT73700.1"/>
    <property type="molecule type" value="Genomic_DNA"/>
</dbReference>
<dbReference type="PANTHER" id="PTHR39962:SF1">
    <property type="entry name" value="LPXI FAMILY PROTEIN"/>
    <property type="match status" value="1"/>
</dbReference>
<proteinExistence type="predicted"/>
<evidence type="ECO:0000313" key="5">
    <source>
        <dbReference type="Proteomes" id="UP000321899"/>
    </source>
</evidence>
<evidence type="ECO:0000313" key="4">
    <source>
        <dbReference type="EMBL" id="TYT73700.1"/>
    </source>
</evidence>
<reference evidence="4 5" key="1">
    <citation type="submission" date="2019-06" db="EMBL/GenBank/DDBJ databases">
        <title>Desulfobotulus mexicanus sp. nov., a novel sulfate-reducing bacterium isolated from the sediment of an alkaline crater lake in Mexico.</title>
        <authorList>
            <person name="Hirschler-Rea A."/>
        </authorList>
    </citation>
    <scope>NUCLEOTIDE SEQUENCE [LARGE SCALE GENOMIC DNA]</scope>
    <source>
        <strain evidence="4 5">PAR22N</strain>
    </source>
</reference>
<dbReference type="Gene3D" id="3.40.140.80">
    <property type="match status" value="1"/>
</dbReference>
<feature type="domain" description="LpxI C-terminal" evidence="2">
    <location>
        <begin position="156"/>
        <end position="283"/>
    </location>
</feature>
<dbReference type="InterPro" id="IPR041255">
    <property type="entry name" value="LpxI_N"/>
</dbReference>
<evidence type="ECO:0000256" key="1">
    <source>
        <dbReference type="SAM" id="MobiDB-lite"/>
    </source>
</evidence>
<evidence type="ECO:0000259" key="3">
    <source>
        <dbReference type="Pfam" id="PF17930"/>
    </source>
</evidence>
<dbReference type="Gene3D" id="3.40.50.20">
    <property type="match status" value="1"/>
</dbReference>
<gene>
    <name evidence="4" type="ORF">FIM25_13755</name>
</gene>
<dbReference type="InterPro" id="IPR010415">
    <property type="entry name" value="LpxI_C"/>
</dbReference>
<dbReference type="Proteomes" id="UP000321899">
    <property type="component" value="Unassembled WGS sequence"/>
</dbReference>
<dbReference type="Pfam" id="PF06230">
    <property type="entry name" value="LpxI_C"/>
    <property type="match status" value="1"/>
</dbReference>
<evidence type="ECO:0000259" key="2">
    <source>
        <dbReference type="Pfam" id="PF06230"/>
    </source>
</evidence>
<keyword evidence="5" id="KW-1185">Reference proteome</keyword>
<dbReference type="InterPro" id="IPR053174">
    <property type="entry name" value="LpxI"/>
</dbReference>